<protein>
    <submittedName>
        <fullName evidence="1">Uncharacterized protein</fullName>
    </submittedName>
</protein>
<name>A0A8X6U950_NEPPI</name>
<accession>A0A8X6U950</accession>
<dbReference type="Proteomes" id="UP000887013">
    <property type="component" value="Unassembled WGS sequence"/>
</dbReference>
<evidence type="ECO:0000313" key="1">
    <source>
        <dbReference type="EMBL" id="GFU05558.1"/>
    </source>
</evidence>
<dbReference type="OrthoDB" id="6429045at2759"/>
<reference evidence="1" key="1">
    <citation type="submission" date="2020-08" db="EMBL/GenBank/DDBJ databases">
        <title>Multicomponent nature underlies the extraordinary mechanical properties of spider dragline silk.</title>
        <authorList>
            <person name="Kono N."/>
            <person name="Nakamura H."/>
            <person name="Mori M."/>
            <person name="Yoshida Y."/>
            <person name="Ohtoshi R."/>
            <person name="Malay A.D."/>
            <person name="Moran D.A.P."/>
            <person name="Tomita M."/>
            <person name="Numata K."/>
            <person name="Arakawa K."/>
        </authorList>
    </citation>
    <scope>NUCLEOTIDE SEQUENCE</scope>
</reference>
<evidence type="ECO:0000313" key="2">
    <source>
        <dbReference type="Proteomes" id="UP000887013"/>
    </source>
</evidence>
<organism evidence="1 2">
    <name type="scientific">Nephila pilipes</name>
    <name type="common">Giant wood spider</name>
    <name type="synonym">Nephila maculata</name>
    <dbReference type="NCBI Taxonomy" id="299642"/>
    <lineage>
        <taxon>Eukaryota</taxon>
        <taxon>Metazoa</taxon>
        <taxon>Ecdysozoa</taxon>
        <taxon>Arthropoda</taxon>
        <taxon>Chelicerata</taxon>
        <taxon>Arachnida</taxon>
        <taxon>Araneae</taxon>
        <taxon>Araneomorphae</taxon>
        <taxon>Entelegynae</taxon>
        <taxon>Araneoidea</taxon>
        <taxon>Nephilidae</taxon>
        <taxon>Nephila</taxon>
    </lineage>
</organism>
<gene>
    <name evidence="1" type="ORF">NPIL_6521</name>
</gene>
<dbReference type="EMBL" id="BMAW01028089">
    <property type="protein sequence ID" value="GFU05558.1"/>
    <property type="molecule type" value="Genomic_DNA"/>
</dbReference>
<dbReference type="AlphaFoldDB" id="A0A8X6U950"/>
<sequence>MHESYAECYPDAPEEYSEQICGARTQAIPSNNSLTNLTNSAPHGEKLSRWKLAWKWYNLTTSIRKGTQHGNAEALSRLVVDCVD</sequence>
<comment type="caution">
    <text evidence="1">The sequence shown here is derived from an EMBL/GenBank/DDBJ whole genome shotgun (WGS) entry which is preliminary data.</text>
</comment>
<proteinExistence type="predicted"/>
<keyword evidence="2" id="KW-1185">Reference proteome</keyword>